<evidence type="ECO:0000313" key="1">
    <source>
        <dbReference type="EMBL" id="VAW47154.1"/>
    </source>
</evidence>
<dbReference type="Pfam" id="PF09996">
    <property type="entry name" value="DUF2237"/>
    <property type="match status" value="1"/>
</dbReference>
<accession>A0A3B0WTY3</accession>
<organism evidence="1">
    <name type="scientific">hydrothermal vent metagenome</name>
    <dbReference type="NCBI Taxonomy" id="652676"/>
    <lineage>
        <taxon>unclassified sequences</taxon>
        <taxon>metagenomes</taxon>
        <taxon>ecological metagenomes</taxon>
    </lineage>
</organism>
<dbReference type="Gene3D" id="3.30.56.110">
    <property type="entry name" value="Protein of unknown function DUF2237"/>
    <property type="match status" value="1"/>
</dbReference>
<sequence>MIFFCGDESMIKHESLNVYGETLEACSDDPVTGFFRDGCCNTAQEDQGIHTVCVQLTDEFLEFSKRSGNDLSTPHPEFDFPGLQAGNRWCLCATRWLQAYKAGAAPKVHMRSTHFRTLEVVDIKLLKANALDLQ</sequence>
<protein>
    <submittedName>
        <fullName evidence="1">Identified by similarity to GB:AAD29263.1</fullName>
    </submittedName>
</protein>
<dbReference type="PANTHER" id="PTHR37466">
    <property type="entry name" value="SLR1628 PROTEIN"/>
    <property type="match status" value="1"/>
</dbReference>
<dbReference type="InterPro" id="IPR018714">
    <property type="entry name" value="DUF2237"/>
</dbReference>
<dbReference type="EMBL" id="UOFA01000324">
    <property type="protein sequence ID" value="VAW47154.1"/>
    <property type="molecule type" value="Genomic_DNA"/>
</dbReference>
<reference evidence="1" key="1">
    <citation type="submission" date="2018-06" db="EMBL/GenBank/DDBJ databases">
        <authorList>
            <person name="Zhirakovskaya E."/>
        </authorList>
    </citation>
    <scope>NUCLEOTIDE SEQUENCE</scope>
</reference>
<gene>
    <name evidence="1" type="ORF">MNBD_GAMMA02-1016</name>
</gene>
<dbReference type="AlphaFoldDB" id="A0A3B0WTY3"/>
<dbReference type="PANTHER" id="PTHR37466:SF1">
    <property type="entry name" value="SLR1628 PROTEIN"/>
    <property type="match status" value="1"/>
</dbReference>
<proteinExistence type="predicted"/>
<name>A0A3B0WTY3_9ZZZZ</name>